<dbReference type="Proteomes" id="UP000008281">
    <property type="component" value="Unassembled WGS sequence"/>
</dbReference>
<dbReference type="OMA" id="DETWIHD"/>
<sequence length="609" mass="70897">MIPQCYVETTPRRKRGRSPSQEPKYFRSSQTQTYGNYRSRTTQTPKSFLKAEKSDDLKEKIYADIGRVFCSLHLDQFPKIETDKLLKNSGEEIVQHMSQVIRTIKDLLGSSAKETIFSAPIQCLSAFTGFHRKTVAKFSSDVCFEKSAKEMCGGQSKKKRCRSIAARLSVNERFKIRQKLHELRKQKKNVNVQLLWKWAKRAIGFRYSQTYFRLTMLGMGLRHKRNRRMQAIEERFDIAKLRVRYLESKLLAEEDDPFFVFFDETWIHDGFGNISDWQYDNPTEYQKARMIDPFHPISGPYKPKHRGLRGISLGMLTEDGLIPESIKFILSGSKPEDQLEDYHQEMNSDNYRKYMEEMVPIIAAQAAKKGKNGYIIIDNAPYHNITREKPPTMSSKKDEITFWMMEHGLLFSSKATKTQLLSLVKSHIAANGGREAFVVYEVDSWAEEMYGVRIIRLPPYHCHWNAIEFVWADLKSHLRRFGDSNDKLEVVRNRALDFLKNYDGSKESSVIEHCRRDENYVRQMQHEKDQMVHDEDFTLVYDASDSGQLLNVHCDDDEDWIDASPVVEADFEEELSDLSMNNEELDAVEGENEEANSFEEPSGDDFEML</sequence>
<dbReference type="EMBL" id="DS268548">
    <property type="protein sequence ID" value="EFO88572.1"/>
    <property type="molecule type" value="Genomic_DNA"/>
</dbReference>
<dbReference type="PANTHER" id="PTHR33939:SF1">
    <property type="entry name" value="DUF4371 DOMAIN-CONTAINING PROTEIN"/>
    <property type="match status" value="1"/>
</dbReference>
<evidence type="ECO:0000256" key="1">
    <source>
        <dbReference type="SAM" id="MobiDB-lite"/>
    </source>
</evidence>
<dbReference type="InterPro" id="IPR036397">
    <property type="entry name" value="RNaseH_sf"/>
</dbReference>
<dbReference type="GO" id="GO:0003676">
    <property type="term" value="F:nucleic acid binding"/>
    <property type="evidence" value="ECO:0007669"/>
    <property type="project" value="InterPro"/>
</dbReference>
<name>E3N7L4_CAERE</name>
<feature type="compositionally biased region" description="Acidic residues" evidence="1">
    <location>
        <begin position="583"/>
        <end position="609"/>
    </location>
</feature>
<keyword evidence="3" id="KW-1185">Reference proteome</keyword>
<protein>
    <recommendedName>
        <fullName evidence="4">Tc1-like transposase DDE domain-containing protein</fullName>
    </recommendedName>
</protein>
<dbReference type="InParanoid" id="E3N7L4"/>
<accession>E3N7L4</accession>
<dbReference type="OrthoDB" id="5874348at2759"/>
<dbReference type="HOGENOM" id="CLU_028303_2_0_1"/>
<dbReference type="eggNOG" id="ENOG502RZ9T">
    <property type="taxonomic scope" value="Eukaryota"/>
</dbReference>
<evidence type="ECO:0000313" key="2">
    <source>
        <dbReference type="EMBL" id="EFO88572.1"/>
    </source>
</evidence>
<feature type="region of interest" description="Disordered" evidence="1">
    <location>
        <begin position="577"/>
        <end position="609"/>
    </location>
</feature>
<evidence type="ECO:0000313" key="3">
    <source>
        <dbReference type="Proteomes" id="UP000008281"/>
    </source>
</evidence>
<organism evidence="3">
    <name type="scientific">Caenorhabditis remanei</name>
    <name type="common">Caenorhabditis vulgaris</name>
    <dbReference type="NCBI Taxonomy" id="31234"/>
    <lineage>
        <taxon>Eukaryota</taxon>
        <taxon>Metazoa</taxon>
        <taxon>Ecdysozoa</taxon>
        <taxon>Nematoda</taxon>
        <taxon>Chromadorea</taxon>
        <taxon>Rhabditida</taxon>
        <taxon>Rhabditina</taxon>
        <taxon>Rhabditomorpha</taxon>
        <taxon>Rhabditoidea</taxon>
        <taxon>Rhabditidae</taxon>
        <taxon>Peloderinae</taxon>
        <taxon>Caenorhabditis</taxon>
    </lineage>
</organism>
<dbReference type="AlphaFoldDB" id="E3N7L4"/>
<evidence type="ECO:0008006" key="4">
    <source>
        <dbReference type="Google" id="ProtNLM"/>
    </source>
</evidence>
<dbReference type="PANTHER" id="PTHR33939">
    <property type="entry name" value="PROTEIN CBG22215"/>
    <property type="match status" value="1"/>
</dbReference>
<feature type="compositionally biased region" description="Polar residues" evidence="1">
    <location>
        <begin position="27"/>
        <end position="42"/>
    </location>
</feature>
<proteinExistence type="predicted"/>
<reference evidence="2" key="1">
    <citation type="submission" date="2007-07" db="EMBL/GenBank/DDBJ databases">
        <title>PCAP assembly of the Caenorhabditis remanei genome.</title>
        <authorList>
            <consortium name="The Caenorhabditis remanei Sequencing Consortium"/>
            <person name="Wilson R.K."/>
        </authorList>
    </citation>
    <scope>NUCLEOTIDE SEQUENCE [LARGE SCALE GENOMIC DNA]</scope>
    <source>
        <strain evidence="2">PB4641</strain>
    </source>
</reference>
<dbReference type="Gene3D" id="3.30.420.10">
    <property type="entry name" value="Ribonuclease H-like superfamily/Ribonuclease H"/>
    <property type="match status" value="1"/>
</dbReference>
<feature type="region of interest" description="Disordered" evidence="1">
    <location>
        <begin position="1"/>
        <end position="42"/>
    </location>
</feature>
<gene>
    <name evidence="2" type="ORF">CRE_13693</name>
</gene>